<protein>
    <submittedName>
        <fullName evidence="2">Uncharacterized protein</fullName>
    </submittedName>
</protein>
<evidence type="ECO:0000256" key="1">
    <source>
        <dbReference type="SAM" id="MobiDB-lite"/>
    </source>
</evidence>
<feature type="region of interest" description="Disordered" evidence="1">
    <location>
        <begin position="30"/>
        <end position="84"/>
    </location>
</feature>
<reference evidence="2" key="1">
    <citation type="journal article" date="2015" name="Nature">
        <title>Complex archaea that bridge the gap between prokaryotes and eukaryotes.</title>
        <authorList>
            <person name="Spang A."/>
            <person name="Saw J.H."/>
            <person name="Jorgensen S.L."/>
            <person name="Zaremba-Niedzwiedzka K."/>
            <person name="Martijn J."/>
            <person name="Lind A.E."/>
            <person name="van Eijk R."/>
            <person name="Schleper C."/>
            <person name="Guy L."/>
            <person name="Ettema T.J."/>
        </authorList>
    </citation>
    <scope>NUCLEOTIDE SEQUENCE</scope>
</reference>
<evidence type="ECO:0000313" key="2">
    <source>
        <dbReference type="EMBL" id="KKM63645.1"/>
    </source>
</evidence>
<feature type="compositionally biased region" description="Basic and acidic residues" evidence="1">
    <location>
        <begin position="33"/>
        <end position="43"/>
    </location>
</feature>
<name>A0A0F9LH78_9ZZZZ</name>
<organism evidence="2">
    <name type="scientific">marine sediment metagenome</name>
    <dbReference type="NCBI Taxonomy" id="412755"/>
    <lineage>
        <taxon>unclassified sequences</taxon>
        <taxon>metagenomes</taxon>
        <taxon>ecological metagenomes</taxon>
    </lineage>
</organism>
<accession>A0A0F9LH78</accession>
<gene>
    <name evidence="2" type="ORF">LCGC14_1509310</name>
</gene>
<dbReference type="EMBL" id="LAZR01011060">
    <property type="protein sequence ID" value="KKM63645.1"/>
    <property type="molecule type" value="Genomic_DNA"/>
</dbReference>
<comment type="caution">
    <text evidence="2">The sequence shown here is derived from an EMBL/GenBank/DDBJ whole genome shotgun (WGS) entry which is preliminary data.</text>
</comment>
<dbReference type="AlphaFoldDB" id="A0A0F9LH78"/>
<proteinExistence type="predicted"/>
<sequence length="133" mass="14387">MAGTGFTHAQCKEGSWKSVRVSFFRMQNSSLLERGKTPREKHSATPQADIQIVGASRSEQGRGQGTAGVDQPCSEQPRGQVPGSSESYYWRRNLSVLPIALPLHLCSGAGNLDSASGEQWDLLKVGNLWSALT</sequence>